<accession>A0ABQ1N011</accession>
<dbReference type="RefSeq" id="WP_188753803.1">
    <property type="nucleotide sequence ID" value="NZ_BMIK01000029.1"/>
</dbReference>
<sequence length="444" mass="46820">MHTINKLYIWLVILLGITGCKQNDLPRHNPGTPIVIDRFIPEEGQGGTEMMIFGRNFSGDTTGVVVTVNGARATVTGINHERILLTVPEGAGTGLVEVQIGNQKGSSTVPFKFPPVFQWRVTTLAGSGQAGYADGTGSAAQFRFDRAPGLAVDAEGNVYVADAGNHCIRKITPQGEVSTFAGTGVAGYADGGADQAQFDTPFDVAVDQDNNVFVADTWNAKLRKITPEGTVSTVTGVGDIVGIAIDPRNNQVLVSSLTNGAIYRVEDSGNLTTVLQGLGWVSGLAINEEGILFVVETGKSVIHRLDLKSVVDGPGVSTIIAGMPGQTGWEDGPGASAKFDRPWGIAISPVTGMLFVAGDAGPYGGPWYDDGGNNTNQCIRQINPRGWEVSTFAGAPERGYVDGSLEEARFNNPTGVAVGPDGSVYIVDANNHSIRKIVREEVYE</sequence>
<dbReference type="InterPro" id="IPR014756">
    <property type="entry name" value="Ig_E-set"/>
</dbReference>
<keyword evidence="1" id="KW-0677">Repeat</keyword>
<comment type="caution">
    <text evidence="4">The sequence shown here is derived from an EMBL/GenBank/DDBJ whole genome shotgun (WGS) entry which is preliminary data.</text>
</comment>
<dbReference type="SUPFAM" id="SSF101898">
    <property type="entry name" value="NHL repeat"/>
    <property type="match status" value="1"/>
</dbReference>
<feature type="repeat" description="NHL" evidence="2">
    <location>
        <begin position="149"/>
        <end position="174"/>
    </location>
</feature>
<dbReference type="PROSITE" id="PS51257">
    <property type="entry name" value="PROKAR_LIPOPROTEIN"/>
    <property type="match status" value="1"/>
</dbReference>
<dbReference type="PROSITE" id="PS51125">
    <property type="entry name" value="NHL"/>
    <property type="match status" value="2"/>
</dbReference>
<dbReference type="PANTHER" id="PTHR13833:SF71">
    <property type="entry name" value="NHL DOMAIN-CONTAINING PROTEIN"/>
    <property type="match status" value="1"/>
</dbReference>
<dbReference type="Proteomes" id="UP000597338">
    <property type="component" value="Unassembled WGS sequence"/>
</dbReference>
<keyword evidence="5" id="KW-1185">Reference proteome</keyword>
<organism evidence="4 5">
    <name type="scientific">Parapedobacter defluvii</name>
    <dbReference type="NCBI Taxonomy" id="2045106"/>
    <lineage>
        <taxon>Bacteria</taxon>
        <taxon>Pseudomonadati</taxon>
        <taxon>Bacteroidota</taxon>
        <taxon>Sphingobacteriia</taxon>
        <taxon>Sphingobacteriales</taxon>
        <taxon>Sphingobacteriaceae</taxon>
        <taxon>Parapedobacter</taxon>
    </lineage>
</organism>
<evidence type="ECO:0000259" key="3">
    <source>
        <dbReference type="SMART" id="SM00429"/>
    </source>
</evidence>
<dbReference type="Pfam" id="PF01833">
    <property type="entry name" value="TIG"/>
    <property type="match status" value="1"/>
</dbReference>
<gene>
    <name evidence="4" type="ORF">GCM10011386_45770</name>
</gene>
<dbReference type="InterPro" id="IPR001258">
    <property type="entry name" value="NHL_repeat"/>
</dbReference>
<dbReference type="CDD" id="cd00102">
    <property type="entry name" value="IPT"/>
    <property type="match status" value="1"/>
</dbReference>
<feature type="repeat" description="NHL" evidence="2">
    <location>
        <begin position="410"/>
        <end position="440"/>
    </location>
</feature>
<evidence type="ECO:0000313" key="5">
    <source>
        <dbReference type="Proteomes" id="UP000597338"/>
    </source>
</evidence>
<dbReference type="SUPFAM" id="SSF81296">
    <property type="entry name" value="E set domains"/>
    <property type="match status" value="1"/>
</dbReference>
<dbReference type="InterPro" id="IPR013783">
    <property type="entry name" value="Ig-like_fold"/>
</dbReference>
<dbReference type="InterPro" id="IPR011042">
    <property type="entry name" value="6-blade_b-propeller_TolB-like"/>
</dbReference>
<reference evidence="5" key="1">
    <citation type="journal article" date="2019" name="Int. J. Syst. Evol. Microbiol.">
        <title>The Global Catalogue of Microorganisms (GCM) 10K type strain sequencing project: providing services to taxonomists for standard genome sequencing and annotation.</title>
        <authorList>
            <consortium name="The Broad Institute Genomics Platform"/>
            <consortium name="The Broad Institute Genome Sequencing Center for Infectious Disease"/>
            <person name="Wu L."/>
            <person name="Ma J."/>
        </authorList>
    </citation>
    <scope>NUCLEOTIDE SEQUENCE [LARGE SCALE GENOMIC DNA]</scope>
    <source>
        <strain evidence="5">CGMCC 1.15342</strain>
    </source>
</reference>
<name>A0ABQ1N011_9SPHI</name>
<feature type="domain" description="IPT/TIG" evidence="3">
    <location>
        <begin position="33"/>
        <end position="114"/>
    </location>
</feature>
<proteinExistence type="predicted"/>
<evidence type="ECO:0000256" key="1">
    <source>
        <dbReference type="ARBA" id="ARBA00022737"/>
    </source>
</evidence>
<dbReference type="PANTHER" id="PTHR13833">
    <property type="match status" value="1"/>
</dbReference>
<dbReference type="EMBL" id="BMIK01000029">
    <property type="protein sequence ID" value="GGC48399.1"/>
    <property type="molecule type" value="Genomic_DNA"/>
</dbReference>
<dbReference type="Gene3D" id="2.60.40.10">
    <property type="entry name" value="Immunoglobulins"/>
    <property type="match status" value="1"/>
</dbReference>
<dbReference type="Gene3D" id="2.40.10.500">
    <property type="match status" value="1"/>
</dbReference>
<evidence type="ECO:0000256" key="2">
    <source>
        <dbReference type="PROSITE-ProRule" id="PRU00504"/>
    </source>
</evidence>
<dbReference type="InterPro" id="IPR002909">
    <property type="entry name" value="IPT_dom"/>
</dbReference>
<dbReference type="Pfam" id="PF01436">
    <property type="entry name" value="NHL"/>
    <property type="match status" value="2"/>
</dbReference>
<evidence type="ECO:0000313" key="4">
    <source>
        <dbReference type="EMBL" id="GGC48399.1"/>
    </source>
</evidence>
<protein>
    <recommendedName>
        <fullName evidence="3">IPT/TIG domain-containing protein</fullName>
    </recommendedName>
</protein>
<dbReference type="SMART" id="SM00429">
    <property type="entry name" value="IPT"/>
    <property type="match status" value="1"/>
</dbReference>
<dbReference type="Gene3D" id="2.120.10.30">
    <property type="entry name" value="TolB, C-terminal domain"/>
    <property type="match status" value="2"/>
</dbReference>